<evidence type="ECO:0000313" key="3">
    <source>
        <dbReference type="EMBL" id="QBF83716.1"/>
    </source>
</evidence>
<dbReference type="InterPro" id="IPR018676">
    <property type="entry name" value="DUF2149"/>
</dbReference>
<dbReference type="Pfam" id="PF09919">
    <property type="entry name" value="DUF2149"/>
    <property type="match status" value="1"/>
</dbReference>
<organism evidence="3 4">
    <name type="scientific">Shewanella maritima</name>
    <dbReference type="NCBI Taxonomy" id="2520507"/>
    <lineage>
        <taxon>Bacteria</taxon>
        <taxon>Pseudomonadati</taxon>
        <taxon>Pseudomonadota</taxon>
        <taxon>Gammaproteobacteria</taxon>
        <taxon>Alteromonadales</taxon>
        <taxon>Shewanellaceae</taxon>
        <taxon>Shewanella</taxon>
    </lineage>
</organism>
<accession>A0A411PJH2</accession>
<dbReference type="EMBL" id="CP036200">
    <property type="protein sequence ID" value="QBF83716.1"/>
    <property type="molecule type" value="Genomic_DNA"/>
</dbReference>
<evidence type="ECO:0000256" key="1">
    <source>
        <dbReference type="SAM" id="MobiDB-lite"/>
    </source>
</evidence>
<evidence type="ECO:0000256" key="2">
    <source>
        <dbReference type="SAM" id="Phobius"/>
    </source>
</evidence>
<name>A0A411PJH2_9GAMM</name>
<reference evidence="3 4" key="1">
    <citation type="submission" date="2019-02" db="EMBL/GenBank/DDBJ databases">
        <title>Shewanella sp. D4-2 isolated from Dokdo Island.</title>
        <authorList>
            <person name="Baek K."/>
        </authorList>
    </citation>
    <scope>NUCLEOTIDE SEQUENCE [LARGE SCALE GENOMIC DNA]</scope>
    <source>
        <strain evidence="3 4">D4-2</strain>
    </source>
</reference>
<dbReference type="AlphaFoldDB" id="A0A411PJH2"/>
<keyword evidence="2" id="KW-0472">Membrane</keyword>
<dbReference type="OrthoDB" id="199365at2"/>
<proteinExistence type="predicted"/>
<dbReference type="KEGG" id="smai:EXU30_14210"/>
<feature type="compositionally biased region" description="Low complexity" evidence="1">
    <location>
        <begin position="108"/>
        <end position="126"/>
    </location>
</feature>
<keyword evidence="2" id="KW-0812">Transmembrane</keyword>
<feature type="transmembrane region" description="Helical" evidence="2">
    <location>
        <begin position="12"/>
        <end position="34"/>
    </location>
</feature>
<sequence>MRFLDEDEELNPIVSAVNLVDVFLVIIAALLIALAQNPLSVFSADDVTVVKNAGKPNMEVIVKEGKEIKQYKSTGDIGSGEGMRAGVAYKMADGSFVYVPEGGGETNAQSATQQQPQPQPQSQQLK</sequence>
<protein>
    <submittedName>
        <fullName evidence="3">DUF2149 domain-containing protein</fullName>
    </submittedName>
</protein>
<dbReference type="Proteomes" id="UP000291106">
    <property type="component" value="Chromosome"/>
</dbReference>
<keyword evidence="4" id="KW-1185">Reference proteome</keyword>
<keyword evidence="2" id="KW-1133">Transmembrane helix</keyword>
<evidence type="ECO:0000313" key="4">
    <source>
        <dbReference type="Proteomes" id="UP000291106"/>
    </source>
</evidence>
<dbReference type="RefSeq" id="WP_130601107.1">
    <property type="nucleotide sequence ID" value="NZ_CP036200.1"/>
</dbReference>
<gene>
    <name evidence="3" type="ORF">EXU30_14210</name>
</gene>
<feature type="region of interest" description="Disordered" evidence="1">
    <location>
        <begin position="100"/>
        <end position="126"/>
    </location>
</feature>